<evidence type="ECO:0000256" key="9">
    <source>
        <dbReference type="ARBA" id="ARBA00023316"/>
    </source>
</evidence>
<name>A0A5B8G2S2_9RHOB</name>
<dbReference type="AlphaFoldDB" id="A0A5B8G2S2"/>
<keyword evidence="8" id="KW-0482">Metalloprotease</keyword>
<evidence type="ECO:0000256" key="5">
    <source>
        <dbReference type="ARBA" id="ARBA00022729"/>
    </source>
</evidence>
<evidence type="ECO:0000256" key="1">
    <source>
        <dbReference type="ARBA" id="ARBA00001947"/>
    </source>
</evidence>
<dbReference type="InterPro" id="IPR009045">
    <property type="entry name" value="Zn_M74/Hedgehog-like"/>
</dbReference>
<comment type="cofactor">
    <cofactor evidence="1">
        <name>Zn(2+)</name>
        <dbReference type="ChEBI" id="CHEBI:29105"/>
    </cofactor>
</comment>
<dbReference type="Proteomes" id="UP000305888">
    <property type="component" value="Chromosome"/>
</dbReference>
<dbReference type="PANTHER" id="PTHR37425:SF1">
    <property type="entry name" value="OUTER MEMBRANE PROTEIN"/>
    <property type="match status" value="1"/>
</dbReference>
<dbReference type="OrthoDB" id="9782994at2"/>
<keyword evidence="6" id="KW-0378">Hydrolase</keyword>
<dbReference type="InterPro" id="IPR010275">
    <property type="entry name" value="MepK"/>
</dbReference>
<dbReference type="SUPFAM" id="SSF55166">
    <property type="entry name" value="Hedgehog/DD-peptidase"/>
    <property type="match status" value="1"/>
</dbReference>
<dbReference type="GO" id="GO:0006508">
    <property type="term" value="P:proteolysis"/>
    <property type="evidence" value="ECO:0007669"/>
    <property type="project" value="UniProtKB-KW"/>
</dbReference>
<dbReference type="GO" id="GO:0071555">
    <property type="term" value="P:cell wall organization"/>
    <property type="evidence" value="ECO:0007669"/>
    <property type="project" value="UniProtKB-KW"/>
</dbReference>
<dbReference type="KEGG" id="ppru:FDP22_14695"/>
<dbReference type="RefSeq" id="WP_138578213.1">
    <property type="nucleotide sequence ID" value="NZ_CP040818.1"/>
</dbReference>
<comment type="pathway">
    <text evidence="2">Cell wall biogenesis; cell wall polysaccharide biosynthesis.</text>
</comment>
<comment type="similarity">
    <text evidence="10">Belongs to the peptidase M15 family.</text>
</comment>
<evidence type="ECO:0000256" key="11">
    <source>
        <dbReference type="ARBA" id="ARBA00093666"/>
    </source>
</evidence>
<evidence type="ECO:0000313" key="13">
    <source>
        <dbReference type="EMBL" id="QDL92923.1"/>
    </source>
</evidence>
<evidence type="ECO:0000256" key="12">
    <source>
        <dbReference type="SAM" id="SignalP"/>
    </source>
</evidence>
<evidence type="ECO:0000256" key="7">
    <source>
        <dbReference type="ARBA" id="ARBA00022833"/>
    </source>
</evidence>
<evidence type="ECO:0000313" key="14">
    <source>
        <dbReference type="Proteomes" id="UP000305888"/>
    </source>
</evidence>
<evidence type="ECO:0000256" key="6">
    <source>
        <dbReference type="ARBA" id="ARBA00022801"/>
    </source>
</evidence>
<evidence type="ECO:0000256" key="3">
    <source>
        <dbReference type="ARBA" id="ARBA00022670"/>
    </source>
</evidence>
<proteinExistence type="inferred from homology"/>
<reference evidence="13 14" key="1">
    <citation type="submission" date="2019-06" db="EMBL/GenBank/DDBJ databases">
        <title>Genome sequence of Rhodobacteraceae bacterium D4M1.</title>
        <authorList>
            <person name="Cao J."/>
        </authorList>
    </citation>
    <scope>NUCLEOTIDE SEQUENCE [LARGE SCALE GENOMIC DNA]</scope>
    <source>
        <strain evidence="13 14">D4M1</strain>
    </source>
</reference>
<sequence length="182" mass="20538">MTRRTVLGAFAGIASLAAAPVYAKAPGLIREAGDIRKIRMYSQRTGEKIDTIYWVDGEYIPEVLNEISFFMRDWRQNELISYDPRNVDVMAAAQHKLDTSEPYLMISGYRSRKTNDMLRARSRGVASNSYHIKGMAADLRLRSRSVAQMYNAAYSCNAGGVGKYTHSNFVHMDCGPVRTWGR</sequence>
<dbReference type="EMBL" id="CP040818">
    <property type="protein sequence ID" value="QDL92923.1"/>
    <property type="molecule type" value="Genomic_DNA"/>
</dbReference>
<keyword evidence="3" id="KW-0645">Protease</keyword>
<keyword evidence="4" id="KW-0479">Metal-binding</keyword>
<dbReference type="Gene3D" id="3.30.1380.10">
    <property type="match status" value="1"/>
</dbReference>
<evidence type="ECO:0000256" key="10">
    <source>
        <dbReference type="ARBA" id="ARBA00093448"/>
    </source>
</evidence>
<keyword evidence="9" id="KW-0961">Cell wall biogenesis/degradation</keyword>
<evidence type="ECO:0000256" key="8">
    <source>
        <dbReference type="ARBA" id="ARBA00023049"/>
    </source>
</evidence>
<dbReference type="GO" id="GO:0046872">
    <property type="term" value="F:metal ion binding"/>
    <property type="evidence" value="ECO:0007669"/>
    <property type="project" value="UniProtKB-KW"/>
</dbReference>
<gene>
    <name evidence="13" type="ORF">FDP22_14695</name>
</gene>
<dbReference type="GO" id="GO:0008237">
    <property type="term" value="F:metallopeptidase activity"/>
    <property type="evidence" value="ECO:0007669"/>
    <property type="project" value="UniProtKB-KW"/>
</dbReference>
<feature type="signal peptide" evidence="12">
    <location>
        <begin position="1"/>
        <end position="23"/>
    </location>
</feature>
<keyword evidence="14" id="KW-1185">Reference proteome</keyword>
<keyword evidence="7" id="KW-0862">Zinc</keyword>
<keyword evidence="5 12" id="KW-0732">Signal</keyword>
<dbReference type="Pfam" id="PF05951">
    <property type="entry name" value="Peptidase_M15_2"/>
    <property type="match status" value="1"/>
</dbReference>
<feature type="chain" id="PRO_5022692863" description="Murein endopeptidase K" evidence="12">
    <location>
        <begin position="24"/>
        <end position="182"/>
    </location>
</feature>
<evidence type="ECO:0000256" key="4">
    <source>
        <dbReference type="ARBA" id="ARBA00022723"/>
    </source>
</evidence>
<accession>A0A5B8G2S2</accession>
<evidence type="ECO:0000256" key="2">
    <source>
        <dbReference type="ARBA" id="ARBA00004776"/>
    </source>
</evidence>
<dbReference type="PANTHER" id="PTHR37425">
    <property type="match status" value="1"/>
</dbReference>
<organism evidence="13 14">
    <name type="scientific">Paroceanicella profunda</name>
    <dbReference type="NCBI Taxonomy" id="2579971"/>
    <lineage>
        <taxon>Bacteria</taxon>
        <taxon>Pseudomonadati</taxon>
        <taxon>Pseudomonadota</taxon>
        <taxon>Alphaproteobacteria</taxon>
        <taxon>Rhodobacterales</taxon>
        <taxon>Paracoccaceae</taxon>
        <taxon>Paroceanicella</taxon>
    </lineage>
</organism>
<protein>
    <recommendedName>
        <fullName evidence="11">Murein endopeptidase K</fullName>
    </recommendedName>
</protein>